<gene>
    <name evidence="1" type="ORF">GLOINDRAFT_15763</name>
</gene>
<accession>U9URX4</accession>
<protein>
    <submittedName>
        <fullName evidence="1">Uncharacterized protein</fullName>
    </submittedName>
</protein>
<name>U9URX4_RHIID</name>
<dbReference type="AlphaFoldDB" id="U9URX4"/>
<dbReference type="EMBL" id="KI275023">
    <property type="protein sequence ID" value="ESA23105.1"/>
    <property type="molecule type" value="Genomic_DNA"/>
</dbReference>
<evidence type="ECO:0000313" key="1">
    <source>
        <dbReference type="EMBL" id="ESA23105.1"/>
    </source>
</evidence>
<sequence length="285" mass="33168">MYFLLDKHRLSSEKTQEINNLSIRTSKTTISLDNAVGEKSYIPSNSINNFLKERPSEGKEDCIWNVIDRSPKNQTKDAEFSTRFQLKELVHVPSGREWESVNESKSLGLRHLIRDKSVVPVILVEARPFNKDTHNFNSNKTNNGTMPQLSSDCGLQCEKDLPELLFSLKDKYSFRDEMNKNILYDDEIKRFAKLYCITNFCPVLSCHDSIFWLKDPDGVIYIWSRIDGMMIRGGCDMKEALSNFLFHEENLYYIEDYTLELIPVKKLKKKPKNGVKRIKILQLNL</sequence>
<dbReference type="HOGENOM" id="CLU_061020_0_0_1"/>
<dbReference type="VEuPathDB" id="FungiDB:RhiirFUN_013484"/>
<proteinExistence type="predicted"/>
<organism evidence="1">
    <name type="scientific">Rhizophagus irregularis (strain DAOM 181602 / DAOM 197198 / MUCL 43194)</name>
    <name type="common">Arbuscular mycorrhizal fungus</name>
    <name type="synonym">Glomus intraradices</name>
    <dbReference type="NCBI Taxonomy" id="747089"/>
    <lineage>
        <taxon>Eukaryota</taxon>
        <taxon>Fungi</taxon>
        <taxon>Fungi incertae sedis</taxon>
        <taxon>Mucoromycota</taxon>
        <taxon>Glomeromycotina</taxon>
        <taxon>Glomeromycetes</taxon>
        <taxon>Glomerales</taxon>
        <taxon>Glomeraceae</taxon>
        <taxon>Rhizophagus</taxon>
    </lineage>
</organism>
<reference evidence="1" key="1">
    <citation type="submission" date="2013-07" db="EMBL/GenBank/DDBJ databases">
        <title>The genome of an arbuscular mycorrhizal fungus provides insights into the evolution of the oldest plant symbiosis.</title>
        <authorList>
            <consortium name="DOE Joint Genome Institute"/>
            <person name="Tisserant E."/>
            <person name="Malbreil M."/>
            <person name="Kuo A."/>
            <person name="Kohler A."/>
            <person name="Symeonidi A."/>
            <person name="Balestrini R."/>
            <person name="Charron P."/>
            <person name="Duensing N."/>
            <person name="Frei-dit-Frey N."/>
            <person name="Gianinazzi-Pearson V."/>
            <person name="Gilbert B."/>
            <person name="Handa Y."/>
            <person name="Hijri M."/>
            <person name="Kaul R."/>
            <person name="Kawaguchi M."/>
            <person name="Krajinski F."/>
            <person name="Lammers P."/>
            <person name="Lapierre D."/>
            <person name="Masclaux F.G."/>
            <person name="Murat C."/>
            <person name="Morin E."/>
            <person name="Ndikumana S."/>
            <person name="Pagni M."/>
            <person name="Petitpierre D."/>
            <person name="Requena N."/>
            <person name="Rosikiewicz P."/>
            <person name="Riley R."/>
            <person name="Saito K."/>
            <person name="San Clemente H."/>
            <person name="Shapiro H."/>
            <person name="van Tuinen D."/>
            <person name="Becard G."/>
            <person name="Bonfante P."/>
            <person name="Paszkowski U."/>
            <person name="Shachar-Hill Y."/>
            <person name="Young J.P."/>
            <person name="Sanders I.R."/>
            <person name="Henrissat B."/>
            <person name="Rensing S.A."/>
            <person name="Grigoriev I.V."/>
            <person name="Corradi N."/>
            <person name="Roux C."/>
            <person name="Martin F."/>
        </authorList>
    </citation>
    <scope>NUCLEOTIDE SEQUENCE</scope>
    <source>
        <strain evidence="1">DAOM 197198</strain>
    </source>
</reference>